<dbReference type="OrthoDB" id="5522116at2"/>
<evidence type="ECO:0000313" key="2">
    <source>
        <dbReference type="Proteomes" id="UP000245962"/>
    </source>
</evidence>
<proteinExistence type="predicted"/>
<gene>
    <name evidence="1" type="ORF">DDV96_13070</name>
</gene>
<dbReference type="AlphaFoldDB" id="A0A2U0HXK9"/>
<evidence type="ECO:0000313" key="1">
    <source>
        <dbReference type="EMBL" id="PVW13577.1"/>
    </source>
</evidence>
<keyword evidence="2" id="KW-1185">Reference proteome</keyword>
<dbReference type="Proteomes" id="UP000245962">
    <property type="component" value="Unassembled WGS sequence"/>
</dbReference>
<protein>
    <submittedName>
        <fullName evidence="1">Uncharacterized protein</fullName>
    </submittedName>
</protein>
<reference evidence="1 2" key="1">
    <citation type="submission" date="2018-04" db="EMBL/GenBank/DDBJ databases">
        <title>Marixanthomonas spongiae HN-E44 sp. nov., isolated from a marine sponge.</title>
        <authorList>
            <person name="Luo L."/>
            <person name="Zhuang L."/>
        </authorList>
    </citation>
    <scope>NUCLEOTIDE SEQUENCE [LARGE SCALE GENOMIC DNA]</scope>
    <source>
        <strain evidence="1 2">HN-E44</strain>
    </source>
</reference>
<accession>A0A2U0HXK9</accession>
<name>A0A2U0HXK9_9FLAO</name>
<dbReference type="RefSeq" id="WP_116695203.1">
    <property type="nucleotide sequence ID" value="NZ_QEHR01000008.1"/>
</dbReference>
<comment type="caution">
    <text evidence="1">The sequence shown here is derived from an EMBL/GenBank/DDBJ whole genome shotgun (WGS) entry which is preliminary data.</text>
</comment>
<dbReference type="EMBL" id="QEHR01000008">
    <property type="protein sequence ID" value="PVW13577.1"/>
    <property type="molecule type" value="Genomic_DNA"/>
</dbReference>
<organism evidence="1 2">
    <name type="scientific">Marixanthomonas spongiae</name>
    <dbReference type="NCBI Taxonomy" id="2174845"/>
    <lineage>
        <taxon>Bacteria</taxon>
        <taxon>Pseudomonadati</taxon>
        <taxon>Bacteroidota</taxon>
        <taxon>Flavobacteriia</taxon>
        <taxon>Flavobacteriales</taxon>
        <taxon>Flavobacteriaceae</taxon>
        <taxon>Marixanthomonas</taxon>
    </lineage>
</organism>
<sequence>MKPIIIFFLFATGYSSCSQKHEVISEIKLEYTSAMCQGYCDYTFIVNKSLKEVIKTPGKLIQSPELSVKKDTIQLKKNEWQQIRQSFALDSLRALPKINGCPGCNDGAIGSLQIITNKDTLSIKFEGPNPPKTIKSLTEIITKETFNE</sequence>